<accession>A0AAD9IYI4</accession>
<dbReference type="EMBL" id="JAODUP010000901">
    <property type="protein sequence ID" value="KAK2142878.1"/>
    <property type="molecule type" value="Genomic_DNA"/>
</dbReference>
<evidence type="ECO:0000313" key="2">
    <source>
        <dbReference type="EMBL" id="KAK2142878.1"/>
    </source>
</evidence>
<comment type="caution">
    <text evidence="2">The sequence shown here is derived from an EMBL/GenBank/DDBJ whole genome shotgun (WGS) entry which is preliminary data.</text>
</comment>
<gene>
    <name evidence="2" type="ORF">LSH36_901g00009</name>
</gene>
<dbReference type="AlphaFoldDB" id="A0AAD9IYI4"/>
<name>A0AAD9IYI4_9ANNE</name>
<proteinExistence type="predicted"/>
<feature type="region of interest" description="Disordered" evidence="1">
    <location>
        <begin position="91"/>
        <end position="143"/>
    </location>
</feature>
<evidence type="ECO:0000256" key="1">
    <source>
        <dbReference type="SAM" id="MobiDB-lite"/>
    </source>
</evidence>
<evidence type="ECO:0000313" key="3">
    <source>
        <dbReference type="Proteomes" id="UP001208570"/>
    </source>
</evidence>
<reference evidence="2" key="1">
    <citation type="journal article" date="2023" name="Mol. Biol. Evol.">
        <title>Third-Generation Sequencing Reveals the Adaptive Role of the Epigenome in Three Deep-Sea Polychaetes.</title>
        <authorList>
            <person name="Perez M."/>
            <person name="Aroh O."/>
            <person name="Sun Y."/>
            <person name="Lan Y."/>
            <person name="Juniper S.K."/>
            <person name="Young C.R."/>
            <person name="Angers B."/>
            <person name="Qian P.Y."/>
        </authorList>
    </citation>
    <scope>NUCLEOTIDE SEQUENCE</scope>
    <source>
        <strain evidence="2">P08H-3</strain>
    </source>
</reference>
<dbReference type="Proteomes" id="UP001208570">
    <property type="component" value="Unassembled WGS sequence"/>
</dbReference>
<keyword evidence="3" id="KW-1185">Reference proteome</keyword>
<organism evidence="2 3">
    <name type="scientific">Paralvinella palmiformis</name>
    <dbReference type="NCBI Taxonomy" id="53620"/>
    <lineage>
        <taxon>Eukaryota</taxon>
        <taxon>Metazoa</taxon>
        <taxon>Spiralia</taxon>
        <taxon>Lophotrochozoa</taxon>
        <taxon>Annelida</taxon>
        <taxon>Polychaeta</taxon>
        <taxon>Sedentaria</taxon>
        <taxon>Canalipalpata</taxon>
        <taxon>Terebellida</taxon>
        <taxon>Terebelliformia</taxon>
        <taxon>Alvinellidae</taxon>
        <taxon>Paralvinella</taxon>
    </lineage>
</organism>
<protein>
    <submittedName>
        <fullName evidence="2">Uncharacterized protein</fullName>
    </submittedName>
</protein>
<sequence>MACQLRHIVAPMTLACSVGSGYDADKGLKFSCQFRLMFSLICGERRQVELEPQDGLGDRFGQNVPLGILKGRSQKVLVTKRDNVSDMTIVNNNRRRGPGRRIDNRQTGMLDEDDPYGIPPLTGHSLSWTDEKKPQLGPNSTMTAKIWTPEDPRKSKGLINDCTQAVLDSTLDL</sequence>